<proteinExistence type="inferred from homology"/>
<feature type="domain" description="DprA winged helix" evidence="3">
    <location>
        <begin position="307"/>
        <end position="367"/>
    </location>
</feature>
<evidence type="ECO:0000256" key="1">
    <source>
        <dbReference type="ARBA" id="ARBA00006525"/>
    </source>
</evidence>
<dbReference type="AlphaFoldDB" id="A0A3E0WIN5"/>
<evidence type="ECO:0000313" key="4">
    <source>
        <dbReference type="EMBL" id="RFA32011.1"/>
    </source>
</evidence>
<feature type="domain" description="Smf/DprA SLOG" evidence="2">
    <location>
        <begin position="83"/>
        <end position="291"/>
    </location>
</feature>
<name>A0A3E0WIN5_9GAMM</name>
<dbReference type="Gene3D" id="3.40.50.450">
    <property type="match status" value="1"/>
</dbReference>
<evidence type="ECO:0000259" key="3">
    <source>
        <dbReference type="Pfam" id="PF17782"/>
    </source>
</evidence>
<dbReference type="Gene3D" id="1.10.10.10">
    <property type="entry name" value="Winged helix-like DNA-binding domain superfamily/Winged helix DNA-binding domain"/>
    <property type="match status" value="1"/>
</dbReference>
<dbReference type="NCBIfam" id="TIGR00732">
    <property type="entry name" value="dprA"/>
    <property type="match status" value="1"/>
</dbReference>
<gene>
    <name evidence="4" type="ORF">CAL65_20890</name>
</gene>
<dbReference type="PANTHER" id="PTHR43022">
    <property type="entry name" value="PROTEIN SMF"/>
    <property type="match status" value="1"/>
</dbReference>
<comment type="similarity">
    <text evidence="1">Belongs to the DprA/Smf family.</text>
</comment>
<dbReference type="Proteomes" id="UP000256763">
    <property type="component" value="Unassembled WGS sequence"/>
</dbReference>
<dbReference type="Pfam" id="PF17782">
    <property type="entry name" value="WHD_DprA"/>
    <property type="match status" value="1"/>
</dbReference>
<dbReference type="InterPro" id="IPR057666">
    <property type="entry name" value="DrpA_SLOG"/>
</dbReference>
<dbReference type="OrthoDB" id="9785707at2"/>
<dbReference type="Pfam" id="PF21102">
    <property type="entry name" value="DprA_N"/>
    <property type="match status" value="1"/>
</dbReference>
<comment type="caution">
    <text evidence="4">The sequence shown here is derived from an EMBL/GenBank/DDBJ whole genome shotgun (WGS) entry which is preliminary data.</text>
</comment>
<keyword evidence="5" id="KW-1185">Reference proteome</keyword>
<dbReference type="EMBL" id="NFZW01000036">
    <property type="protein sequence ID" value="RFA32011.1"/>
    <property type="molecule type" value="Genomic_DNA"/>
</dbReference>
<dbReference type="GO" id="GO:0009294">
    <property type="term" value="P:DNA-mediated transformation"/>
    <property type="evidence" value="ECO:0007669"/>
    <property type="project" value="InterPro"/>
</dbReference>
<dbReference type="PANTHER" id="PTHR43022:SF1">
    <property type="entry name" value="PROTEIN SMF"/>
    <property type="match status" value="1"/>
</dbReference>
<dbReference type="RefSeq" id="WP_116304002.1">
    <property type="nucleotide sequence ID" value="NZ_NFZV01000036.1"/>
</dbReference>
<organism evidence="4 5">
    <name type="scientific">Alkalilimnicola ehrlichii</name>
    <dbReference type="NCBI Taxonomy" id="351052"/>
    <lineage>
        <taxon>Bacteria</taxon>
        <taxon>Pseudomonadati</taxon>
        <taxon>Pseudomonadota</taxon>
        <taxon>Gammaproteobacteria</taxon>
        <taxon>Chromatiales</taxon>
        <taxon>Ectothiorhodospiraceae</taxon>
        <taxon>Alkalilimnicola</taxon>
    </lineage>
</organism>
<sequence>MNDAPSDRQLAAWLALWRAPGIGPARFHRLLEVCRDPAEAFALSRSELLRRGLDEGTCKALEHADWAGAEQDLAWQEAADHHILCAHDPRYPQRLRDLDDAPPILFVIGEPELLGLPQLGVVGSRNPSRGGAETAYDFSRHLAAAGVPITSGLALGVDAAAHQGALDGGGITLAVTGTGLDRVYPARHRELAHRISQQGALVSEFPTGTSVRSENFPRRNRIISGLSLGVLVVEASLRSGSLITARYATEQGREVFAIPGSIHNPLAKGCHALIRQGAKLVETADDVLEELPRPLAVLQPAGATETPAAPPSEPTLDADYQAVLDALGYDPTPLDVILDRTELTTAEVSSILLMLELEGYVAPSAGGRYARTRKGT</sequence>
<dbReference type="SUPFAM" id="SSF102405">
    <property type="entry name" value="MCP/YpsA-like"/>
    <property type="match status" value="1"/>
</dbReference>
<accession>A0A3E0WIN5</accession>
<dbReference type="InterPro" id="IPR041614">
    <property type="entry name" value="DprA_WH"/>
</dbReference>
<evidence type="ECO:0000259" key="2">
    <source>
        <dbReference type="Pfam" id="PF02481"/>
    </source>
</evidence>
<evidence type="ECO:0000313" key="5">
    <source>
        <dbReference type="Proteomes" id="UP000256763"/>
    </source>
</evidence>
<protein>
    <submittedName>
        <fullName evidence="4">DNA protecting protein DprA</fullName>
    </submittedName>
</protein>
<dbReference type="Pfam" id="PF02481">
    <property type="entry name" value="DNA_processg_A"/>
    <property type="match status" value="1"/>
</dbReference>
<dbReference type="InterPro" id="IPR036388">
    <property type="entry name" value="WH-like_DNA-bd_sf"/>
</dbReference>
<reference evidence="5" key="1">
    <citation type="submission" date="2017-05" db="EMBL/GenBank/DDBJ databases">
        <authorList>
            <person name="Sharma S."/>
            <person name="Sidhu C."/>
            <person name="Pinnaka A.K."/>
        </authorList>
    </citation>
    <scope>NUCLEOTIDE SEQUENCE [LARGE SCALE GENOMIC DNA]</scope>
    <source>
        <strain evidence="5">AK93</strain>
    </source>
</reference>
<dbReference type="InterPro" id="IPR003488">
    <property type="entry name" value="DprA"/>
</dbReference>